<organism evidence="3">
    <name type="scientific">marine metagenome</name>
    <dbReference type="NCBI Taxonomy" id="408172"/>
    <lineage>
        <taxon>unclassified sequences</taxon>
        <taxon>metagenomes</taxon>
        <taxon>ecological metagenomes</taxon>
    </lineage>
</organism>
<feature type="transmembrane region" description="Helical" evidence="2">
    <location>
        <begin position="106"/>
        <end position="127"/>
    </location>
</feature>
<reference evidence="3" key="1">
    <citation type="submission" date="2018-05" db="EMBL/GenBank/DDBJ databases">
        <authorList>
            <person name="Lanie J.A."/>
            <person name="Ng W.-L."/>
            <person name="Kazmierczak K.M."/>
            <person name="Andrzejewski T.M."/>
            <person name="Davidsen T.M."/>
            <person name="Wayne K.J."/>
            <person name="Tettelin H."/>
            <person name="Glass J.I."/>
            <person name="Rusch D."/>
            <person name="Podicherti R."/>
            <person name="Tsui H.-C.T."/>
            <person name="Winkler M.E."/>
        </authorList>
    </citation>
    <scope>NUCLEOTIDE SEQUENCE</scope>
</reference>
<feature type="transmembrane region" description="Helical" evidence="2">
    <location>
        <begin position="72"/>
        <end position="94"/>
    </location>
</feature>
<sequence length="333" mass="37410">MVKVIKIGEEEAQIEETDIETNVEDEDSRIARERLRIGIIAELQEDKQALRSSVLDEIHEDYKEKQNFVKKVYYSIILLIYFTFCYYLALDIMLNYANEEYSLSLLIFYILILSILFPVAIISLGFFTSGGILIGPMVAATYGLMSLISRFIIKVLGLDVELIFPELVGHVGVVRNPNALNQYTSYPLSVEIEKAGLYGNSFWHGNKIAARSSEEEIPVGTNVKVIEAEYWSFGSLLRNSPVLKVVPFEEDTTSSLDDGTLDHKEEEPEVGENELDTEKVNEEQISEASESGSSWSNTVTEASLVLLGLFFLLTSIAFYAVFCFLISLIAFAL</sequence>
<accession>A0A382JDG2</accession>
<feature type="non-terminal residue" evidence="3">
    <location>
        <position position="333"/>
    </location>
</feature>
<keyword evidence="2" id="KW-0472">Membrane</keyword>
<protein>
    <submittedName>
        <fullName evidence="3">Uncharacterized protein</fullName>
    </submittedName>
</protein>
<feature type="transmembrane region" description="Helical" evidence="2">
    <location>
        <begin position="133"/>
        <end position="153"/>
    </location>
</feature>
<keyword evidence="2" id="KW-0812">Transmembrane</keyword>
<dbReference type="AlphaFoldDB" id="A0A382JDG2"/>
<evidence type="ECO:0000256" key="2">
    <source>
        <dbReference type="SAM" id="Phobius"/>
    </source>
</evidence>
<feature type="transmembrane region" description="Helical" evidence="2">
    <location>
        <begin position="304"/>
        <end position="332"/>
    </location>
</feature>
<proteinExistence type="predicted"/>
<evidence type="ECO:0000313" key="3">
    <source>
        <dbReference type="EMBL" id="SVC09382.1"/>
    </source>
</evidence>
<name>A0A382JDG2_9ZZZZ</name>
<keyword evidence="2" id="KW-1133">Transmembrane helix</keyword>
<feature type="region of interest" description="Disordered" evidence="1">
    <location>
        <begin position="252"/>
        <end position="294"/>
    </location>
</feature>
<evidence type="ECO:0000256" key="1">
    <source>
        <dbReference type="SAM" id="MobiDB-lite"/>
    </source>
</evidence>
<gene>
    <name evidence="3" type="ORF">METZ01_LOCUS262236</name>
</gene>
<dbReference type="EMBL" id="UINC01073191">
    <property type="protein sequence ID" value="SVC09382.1"/>
    <property type="molecule type" value="Genomic_DNA"/>
</dbReference>